<evidence type="ECO:0000256" key="2">
    <source>
        <dbReference type="SAM" id="SignalP"/>
    </source>
</evidence>
<gene>
    <name evidence="4" type="ORF">GCM10018781_27220</name>
</gene>
<dbReference type="Pfam" id="PF14200">
    <property type="entry name" value="RicinB_lectin_2"/>
    <property type="match status" value="1"/>
</dbReference>
<proteinExistence type="predicted"/>
<feature type="signal peptide" evidence="2">
    <location>
        <begin position="1"/>
        <end position="34"/>
    </location>
</feature>
<dbReference type="SMART" id="SM00458">
    <property type="entry name" value="RICIN"/>
    <property type="match status" value="2"/>
</dbReference>
<dbReference type="SUPFAM" id="SSF49785">
    <property type="entry name" value="Galactose-binding domain-like"/>
    <property type="match status" value="1"/>
</dbReference>
<keyword evidence="2" id="KW-0732">Signal</keyword>
<dbReference type="AlphaFoldDB" id="A0A919KR81"/>
<dbReference type="Pfam" id="PF00754">
    <property type="entry name" value="F5_F8_type_C"/>
    <property type="match status" value="1"/>
</dbReference>
<evidence type="ECO:0000259" key="3">
    <source>
        <dbReference type="PROSITE" id="PS50022"/>
    </source>
</evidence>
<dbReference type="CDD" id="cd00161">
    <property type="entry name" value="beta-trefoil_Ricin-like"/>
    <property type="match status" value="1"/>
</dbReference>
<feature type="chain" id="PRO_5037529531" description="F5/8 type C domain-containing protein" evidence="2">
    <location>
        <begin position="35"/>
        <end position="959"/>
    </location>
</feature>
<dbReference type="Pfam" id="PF00652">
    <property type="entry name" value="Ricin_B_lectin"/>
    <property type="match status" value="1"/>
</dbReference>
<feature type="compositionally biased region" description="Polar residues" evidence="1">
    <location>
        <begin position="831"/>
        <end position="851"/>
    </location>
</feature>
<accession>A0A919KR81</accession>
<evidence type="ECO:0000256" key="1">
    <source>
        <dbReference type="SAM" id="MobiDB-lite"/>
    </source>
</evidence>
<keyword evidence="5" id="KW-1185">Reference proteome</keyword>
<dbReference type="SUPFAM" id="SSF50370">
    <property type="entry name" value="Ricin B-like lectins"/>
    <property type="match status" value="2"/>
</dbReference>
<reference evidence="4" key="1">
    <citation type="journal article" date="2014" name="Int. J. Syst. Evol. Microbiol.">
        <title>Complete genome sequence of Corynebacterium casei LMG S-19264T (=DSM 44701T), isolated from a smear-ripened cheese.</title>
        <authorList>
            <consortium name="US DOE Joint Genome Institute (JGI-PGF)"/>
            <person name="Walter F."/>
            <person name="Albersmeier A."/>
            <person name="Kalinowski J."/>
            <person name="Ruckert C."/>
        </authorList>
    </citation>
    <scope>NUCLEOTIDE SEQUENCE</scope>
    <source>
        <strain evidence="4">JCM 4646</strain>
    </source>
</reference>
<dbReference type="InterPro" id="IPR000772">
    <property type="entry name" value="Ricin_B_lectin"/>
</dbReference>
<dbReference type="InterPro" id="IPR008979">
    <property type="entry name" value="Galactose-bd-like_sf"/>
</dbReference>
<comment type="caution">
    <text evidence="4">The sequence shown here is derived from an EMBL/GenBank/DDBJ whole genome shotgun (WGS) entry which is preliminary data.</text>
</comment>
<dbReference type="Proteomes" id="UP000617734">
    <property type="component" value="Unassembled WGS sequence"/>
</dbReference>
<dbReference type="GeneID" id="95353181"/>
<dbReference type="GO" id="GO:0005509">
    <property type="term" value="F:calcium ion binding"/>
    <property type="evidence" value="ECO:0007669"/>
    <property type="project" value="InterPro"/>
</dbReference>
<dbReference type="RefSeq" id="WP_190211071.1">
    <property type="nucleotide sequence ID" value="NZ_BNBO01000012.1"/>
</dbReference>
<dbReference type="Gene3D" id="2.60.120.260">
    <property type="entry name" value="Galactose-binding domain-like"/>
    <property type="match status" value="1"/>
</dbReference>
<name>A0A919KR81_9ACTN</name>
<dbReference type="InterPro" id="IPR035992">
    <property type="entry name" value="Ricin_B-like_lectins"/>
</dbReference>
<dbReference type="SUPFAM" id="SSF49313">
    <property type="entry name" value="Cadherin-like"/>
    <property type="match status" value="1"/>
</dbReference>
<dbReference type="Gene3D" id="2.60.40.10">
    <property type="entry name" value="Immunoglobulins"/>
    <property type="match status" value="1"/>
</dbReference>
<dbReference type="Gene3D" id="2.80.10.50">
    <property type="match status" value="3"/>
</dbReference>
<dbReference type="GO" id="GO:0016020">
    <property type="term" value="C:membrane"/>
    <property type="evidence" value="ECO:0007669"/>
    <property type="project" value="InterPro"/>
</dbReference>
<dbReference type="InterPro" id="IPR000421">
    <property type="entry name" value="FA58C"/>
</dbReference>
<feature type="region of interest" description="Disordered" evidence="1">
    <location>
        <begin position="831"/>
        <end position="867"/>
    </location>
</feature>
<reference evidence="4" key="2">
    <citation type="submission" date="2020-09" db="EMBL/GenBank/DDBJ databases">
        <authorList>
            <person name="Sun Q."/>
            <person name="Ohkuma M."/>
        </authorList>
    </citation>
    <scope>NUCLEOTIDE SEQUENCE</scope>
    <source>
        <strain evidence="4">JCM 4646</strain>
    </source>
</reference>
<dbReference type="EMBL" id="BNBO01000012">
    <property type="protein sequence ID" value="GHH69146.1"/>
    <property type="molecule type" value="Genomic_DNA"/>
</dbReference>
<dbReference type="GO" id="GO:0005975">
    <property type="term" value="P:carbohydrate metabolic process"/>
    <property type="evidence" value="ECO:0007669"/>
    <property type="project" value="UniProtKB-ARBA"/>
</dbReference>
<dbReference type="InterPro" id="IPR015919">
    <property type="entry name" value="Cadherin-like_sf"/>
</dbReference>
<dbReference type="Pfam" id="PF05345">
    <property type="entry name" value="He_PIG"/>
    <property type="match status" value="1"/>
</dbReference>
<dbReference type="PROSITE" id="PS50022">
    <property type="entry name" value="FA58C_3"/>
    <property type="match status" value="1"/>
</dbReference>
<dbReference type="InterPro" id="IPR013783">
    <property type="entry name" value="Ig-like_fold"/>
</dbReference>
<sequence>MYRRMTAGRAGLAAALSLAVAAAAAVTVTPAATAAGAPGTVTIGGKCLDDANFNTANGATVQLYDCNGAGAQNWTWQDNGSLTVTVGGTTKCLDVAGGSNATGALVQLYDCNAGAPQQRFKYLPDGTIYSAKSGKCLAVQGAVVNNARIGLASCDPAQSTQKWGSAAAPQPGVFLTAGNSLSFNQGTDSPSSGYTDADGKFYVQNALAGYGNDLRYWRFYSGANYDSATLDPISNAVNPNNALDQNNDTTWRCNNSPTGLNATPTAPGTTYSQPNYCDLVGVWVDPDTGWWYGLIHNEFTGEPFGDNLHFDAIDNAVSKDHGATWTIQEHALTSPYSTTRGDTAAFPNQTYYYGDGDQRLFVDYASGYFYVFHATRVLSKPGAAGGAIWEQHVARAPISGKMAASSWKKWYNGAWQTPGVGGAESDIIPADGGGLGYIPSGDDYKPATTEGTTEQVKAGTLPDNSQLAVMNIAWNAYLGKYIGTPQNNVAQNTNVGTPLHFYSTDDLATQKWTDMGLVAGTENGSWYRWLVDSGNKTDNTVLGKTFRSYCTFFCGSSSREITLRPRSSADLPSPVDTGRTYQIAAGNGRYLDQSGSSLATSGTASSQQWKFTATGDGFYTITNAASGQALGVGTGNAGRAWGAAVSLGSLSTPAGIGQQWSIQATRTTPNPSGASTPTGAVRLVNRYSGLALSLTNQGTQSVLTSPQRNWDNAGTGPDTRPANAQTLTLTAVGGTNATAANTVTVTKPGDKSAAPGTAITPFQVSATDSATGQTLTYAAYDLPAGLSINSTTGQISGTPASMTTTSVTVTATDTTGASGASTFTLEVTTTDRAQGRPTTASSVEGNNTSLTADKATDGNPGTRWASANSDPQWLQIDLGTTQPIKAVKLTWETAYGKAYQIQTSNDGTTWTTVYTTTTGDGGTDNLTGLAGSGRYIRMNGTTRGTGYGYSLWSFQVYSW</sequence>
<dbReference type="PROSITE" id="PS50231">
    <property type="entry name" value="RICIN_B_LECTIN"/>
    <property type="match status" value="2"/>
</dbReference>
<evidence type="ECO:0000313" key="4">
    <source>
        <dbReference type="EMBL" id="GHH69146.1"/>
    </source>
</evidence>
<protein>
    <recommendedName>
        <fullName evidence="3">F5/8 type C domain-containing protein</fullName>
    </recommendedName>
</protein>
<feature type="domain" description="F5/8 type C" evidence="3">
    <location>
        <begin position="820"/>
        <end position="959"/>
    </location>
</feature>
<evidence type="ECO:0000313" key="5">
    <source>
        <dbReference type="Proteomes" id="UP000617734"/>
    </source>
</evidence>
<organism evidence="4 5">
    <name type="scientific">Kitasatospora indigofera</name>
    <dbReference type="NCBI Taxonomy" id="67307"/>
    <lineage>
        <taxon>Bacteria</taxon>
        <taxon>Bacillati</taxon>
        <taxon>Actinomycetota</taxon>
        <taxon>Actinomycetes</taxon>
        <taxon>Kitasatosporales</taxon>
        <taxon>Streptomycetaceae</taxon>
        <taxon>Kitasatospora</taxon>
    </lineage>
</organism>